<sequence>MTPSPGFIKPNRVAAVASVQPEVTVTSLSGSTESPVSFLNLSATAELRSGTPQPRAYWFFPSVMAWIAAAFTKSGPSEFGFPGARLIAPCLIASRFIWVKMLVLNFSKRFATCKRAWVSEIDKDIIFYKMDHLRLLLLTWLKE</sequence>
<proteinExistence type="predicted"/>
<evidence type="ECO:0000313" key="1">
    <source>
        <dbReference type="EMBL" id="MBA4643180.1"/>
    </source>
</evidence>
<organism evidence="1">
    <name type="scientific">Opuntia streptacantha</name>
    <name type="common">Prickly pear cactus</name>
    <name type="synonym">Opuntia cardona</name>
    <dbReference type="NCBI Taxonomy" id="393608"/>
    <lineage>
        <taxon>Eukaryota</taxon>
        <taxon>Viridiplantae</taxon>
        <taxon>Streptophyta</taxon>
        <taxon>Embryophyta</taxon>
        <taxon>Tracheophyta</taxon>
        <taxon>Spermatophyta</taxon>
        <taxon>Magnoliopsida</taxon>
        <taxon>eudicotyledons</taxon>
        <taxon>Gunneridae</taxon>
        <taxon>Pentapetalae</taxon>
        <taxon>Caryophyllales</taxon>
        <taxon>Cactineae</taxon>
        <taxon>Cactaceae</taxon>
        <taxon>Opuntioideae</taxon>
        <taxon>Opuntia</taxon>
    </lineage>
</organism>
<protein>
    <submittedName>
        <fullName evidence="1">Uncharacterized protein</fullName>
    </submittedName>
</protein>
<name>A0A7C9DH77_OPUST</name>
<dbReference type="EMBL" id="GISG01132273">
    <property type="protein sequence ID" value="MBA4643180.1"/>
    <property type="molecule type" value="Transcribed_RNA"/>
</dbReference>
<accession>A0A7C9DH77</accession>
<reference evidence="1" key="1">
    <citation type="journal article" date="2013" name="J. Plant Res.">
        <title>Effect of fungi and light on seed germination of three Opuntia species from semiarid lands of central Mexico.</title>
        <authorList>
            <person name="Delgado-Sanchez P."/>
            <person name="Jimenez-Bremont J.F."/>
            <person name="Guerrero-Gonzalez Mde L."/>
            <person name="Flores J."/>
        </authorList>
    </citation>
    <scope>NUCLEOTIDE SEQUENCE</scope>
    <source>
        <tissue evidence="1">Cladode</tissue>
    </source>
</reference>
<reference evidence="1" key="2">
    <citation type="submission" date="2020-07" db="EMBL/GenBank/DDBJ databases">
        <authorList>
            <person name="Vera ALvarez R."/>
            <person name="Arias-Moreno D.M."/>
            <person name="Jimenez-Jacinto V."/>
            <person name="Jimenez-Bremont J.F."/>
            <person name="Swaminathan K."/>
            <person name="Moose S.P."/>
            <person name="Guerrero-Gonzalez M.L."/>
            <person name="Marino-Ramirez L."/>
            <person name="Landsman D."/>
            <person name="Rodriguez-Kessler M."/>
            <person name="Delgado-Sanchez P."/>
        </authorList>
    </citation>
    <scope>NUCLEOTIDE SEQUENCE</scope>
    <source>
        <tissue evidence="1">Cladode</tissue>
    </source>
</reference>
<dbReference type="AlphaFoldDB" id="A0A7C9DH77"/>